<reference evidence="7 8" key="2">
    <citation type="journal article" date="2022" name="Mol. Biol. Evol.">
        <title>Comparative Genomics Reveals Insights into the Divergent Evolution of Astigmatic Mites and Household Pest Adaptations.</title>
        <authorList>
            <person name="Xiong Q."/>
            <person name="Wan A.T."/>
            <person name="Liu X."/>
            <person name="Fung C.S."/>
            <person name="Xiao X."/>
            <person name="Malainual N."/>
            <person name="Hou J."/>
            <person name="Wang L."/>
            <person name="Wang M."/>
            <person name="Yang K.Y."/>
            <person name="Cui Y."/>
            <person name="Leung E.L."/>
            <person name="Nong W."/>
            <person name="Shin S.K."/>
            <person name="Au S.W."/>
            <person name="Jeong K.Y."/>
            <person name="Chew F.T."/>
            <person name="Hui J.H."/>
            <person name="Leung T.F."/>
            <person name="Tungtrongchitr A."/>
            <person name="Zhong N."/>
            <person name="Liu Z."/>
            <person name="Tsui S.K."/>
        </authorList>
    </citation>
    <scope>NUCLEOTIDE SEQUENCE [LARGE SCALE GENOMIC DNA]</scope>
    <source>
        <strain evidence="7">Derp</strain>
    </source>
</reference>
<dbReference type="InterPro" id="IPR036179">
    <property type="entry name" value="Ig-like_dom_sf"/>
</dbReference>
<reference evidence="7 8" key="1">
    <citation type="journal article" date="2018" name="J. Allergy Clin. Immunol.">
        <title>High-quality assembly of Dermatophagoides pteronyssinus genome and transcriptome reveals a wide range of novel allergens.</title>
        <authorList>
            <person name="Liu X.Y."/>
            <person name="Yang K.Y."/>
            <person name="Wang M.Q."/>
            <person name="Kwok J.S."/>
            <person name="Zeng X."/>
            <person name="Yang Z."/>
            <person name="Xiao X.J."/>
            <person name="Lau C.P."/>
            <person name="Li Y."/>
            <person name="Huang Z.M."/>
            <person name="Ba J.G."/>
            <person name="Yim A.K."/>
            <person name="Ouyang C.Y."/>
            <person name="Ngai S.M."/>
            <person name="Chan T.F."/>
            <person name="Leung E.L."/>
            <person name="Liu L."/>
            <person name="Liu Z.G."/>
            <person name="Tsui S.K."/>
        </authorList>
    </citation>
    <scope>NUCLEOTIDE SEQUENCE [LARGE SCALE GENOMIC DNA]</scope>
    <source>
        <strain evidence="7">Derp</strain>
    </source>
</reference>
<dbReference type="PANTHER" id="PTHR11640">
    <property type="entry name" value="NEPHRIN"/>
    <property type="match status" value="1"/>
</dbReference>
<keyword evidence="8" id="KW-1185">Reference proteome</keyword>
<proteinExistence type="predicted"/>
<dbReference type="Pfam" id="PF08205">
    <property type="entry name" value="C2-set_2"/>
    <property type="match status" value="1"/>
</dbReference>
<evidence type="ECO:0000256" key="4">
    <source>
        <dbReference type="ARBA" id="ARBA00023180"/>
    </source>
</evidence>
<dbReference type="Gene3D" id="2.60.40.10">
    <property type="entry name" value="Immunoglobulins"/>
    <property type="match status" value="3"/>
</dbReference>
<evidence type="ECO:0000313" key="7">
    <source>
        <dbReference type="EMBL" id="KAH9422468.1"/>
    </source>
</evidence>
<protein>
    <submittedName>
        <fullName evidence="7">Heterophilic cell-cell adhesion via plasma membrane cell adhesion molecules</fullName>
    </submittedName>
</protein>
<keyword evidence="4" id="KW-0325">Glycoprotein</keyword>
<comment type="caution">
    <text evidence="7">The sequence shown here is derived from an EMBL/GenBank/DDBJ whole genome shotgun (WGS) entry which is preliminary data.</text>
</comment>
<evidence type="ECO:0000313" key="8">
    <source>
        <dbReference type="Proteomes" id="UP000887458"/>
    </source>
</evidence>
<feature type="domain" description="Ig-like" evidence="6">
    <location>
        <begin position="72"/>
        <end position="164"/>
    </location>
</feature>
<keyword evidence="3" id="KW-1015">Disulfide bond</keyword>
<dbReference type="InterPro" id="IPR013162">
    <property type="entry name" value="CD80_C2-set"/>
</dbReference>
<dbReference type="InterPro" id="IPR013783">
    <property type="entry name" value="Ig-like_fold"/>
</dbReference>
<keyword evidence="5" id="KW-0393">Immunoglobulin domain</keyword>
<organism evidence="7 8">
    <name type="scientific">Dermatophagoides pteronyssinus</name>
    <name type="common">European house dust mite</name>
    <dbReference type="NCBI Taxonomy" id="6956"/>
    <lineage>
        <taxon>Eukaryota</taxon>
        <taxon>Metazoa</taxon>
        <taxon>Ecdysozoa</taxon>
        <taxon>Arthropoda</taxon>
        <taxon>Chelicerata</taxon>
        <taxon>Arachnida</taxon>
        <taxon>Acari</taxon>
        <taxon>Acariformes</taxon>
        <taxon>Sarcoptiformes</taxon>
        <taxon>Astigmata</taxon>
        <taxon>Psoroptidia</taxon>
        <taxon>Analgoidea</taxon>
        <taxon>Pyroglyphidae</taxon>
        <taxon>Dermatophagoidinae</taxon>
        <taxon>Dermatophagoides</taxon>
    </lineage>
</organism>
<name>A0ABQ8JIR5_DERPT</name>
<dbReference type="Pfam" id="PF13927">
    <property type="entry name" value="Ig_3"/>
    <property type="match status" value="1"/>
</dbReference>
<evidence type="ECO:0000259" key="6">
    <source>
        <dbReference type="PROSITE" id="PS50835"/>
    </source>
</evidence>
<gene>
    <name evidence="7" type="primary">NPHS1_2</name>
    <name evidence="7" type="ORF">DERP_003144</name>
</gene>
<sequence length="303" mass="34293">MNEIKSNESNEAAKTTVTKTLLSNRHTMYSIESNLILYPKIDEEYRCQAEHPGLSKPLRAMAMINIYRQPSPPVIDGYKNGDIINYQEKLTLKCTSINGYPPPTIIWYRNGVEIDRQSTIIQQNGRHEVYNTLTIIVDHNDNQAQYTCQVMNSLTTIPLQETITLNVFLFPTKIHIDGPTEVLLSDDNDSQEPNIRNIACIDPPEMPILLGVENNRATVFVGEIFKCKCVCYGGNPRANLIWLNQNDREISALSTTTGTGISSELVLRPTANDHGQIFRCHVIHPTLLLKKPLEVFFTLHKKT</sequence>
<dbReference type="InterPro" id="IPR003006">
    <property type="entry name" value="Ig/MHC_CS"/>
</dbReference>
<dbReference type="SUPFAM" id="SSF48726">
    <property type="entry name" value="Immunoglobulin"/>
    <property type="match status" value="2"/>
</dbReference>
<feature type="domain" description="Ig-like" evidence="6">
    <location>
        <begin position="204"/>
        <end position="294"/>
    </location>
</feature>
<comment type="subcellular location">
    <subcellularLocation>
        <location evidence="1">Membrane</location>
        <topology evidence="1">Single-pass type I membrane protein</topology>
    </subcellularLocation>
</comment>
<accession>A0ABQ8JIR5</accession>
<dbReference type="PROSITE" id="PS50835">
    <property type="entry name" value="IG_LIKE"/>
    <property type="match status" value="2"/>
</dbReference>
<dbReference type="InterPro" id="IPR051275">
    <property type="entry name" value="Cell_adhesion_signaling"/>
</dbReference>
<keyword evidence="2" id="KW-0472">Membrane</keyword>
<evidence type="ECO:0000256" key="2">
    <source>
        <dbReference type="ARBA" id="ARBA00023136"/>
    </source>
</evidence>
<dbReference type="InterPro" id="IPR007110">
    <property type="entry name" value="Ig-like_dom"/>
</dbReference>
<evidence type="ECO:0000256" key="3">
    <source>
        <dbReference type="ARBA" id="ARBA00023157"/>
    </source>
</evidence>
<dbReference type="EMBL" id="NJHN03000036">
    <property type="protein sequence ID" value="KAH9422468.1"/>
    <property type="molecule type" value="Genomic_DNA"/>
</dbReference>
<dbReference type="Proteomes" id="UP000887458">
    <property type="component" value="Unassembled WGS sequence"/>
</dbReference>
<dbReference type="PROSITE" id="PS00290">
    <property type="entry name" value="IG_MHC"/>
    <property type="match status" value="2"/>
</dbReference>
<dbReference type="PANTHER" id="PTHR11640:SF136">
    <property type="entry name" value="NEPHRIN"/>
    <property type="match status" value="1"/>
</dbReference>
<evidence type="ECO:0000256" key="5">
    <source>
        <dbReference type="ARBA" id="ARBA00023319"/>
    </source>
</evidence>
<evidence type="ECO:0000256" key="1">
    <source>
        <dbReference type="ARBA" id="ARBA00004479"/>
    </source>
</evidence>